<evidence type="ECO:0000256" key="6">
    <source>
        <dbReference type="ARBA" id="ARBA00023306"/>
    </source>
</evidence>
<protein>
    <recommendedName>
        <fullName evidence="9">CDC20/Fizzy WD40 domain-containing protein</fullName>
    </recommendedName>
</protein>
<dbReference type="InterPro" id="IPR033010">
    <property type="entry name" value="Cdc20/Fizzy"/>
</dbReference>
<comment type="caution">
    <text evidence="10">The sequence shown here is derived from an EMBL/GenBank/DDBJ whole genome shotgun (WGS) entry which is preliminary data.</text>
</comment>
<dbReference type="GO" id="GO:1905786">
    <property type="term" value="P:positive regulation of anaphase-promoting complex-dependent catabolic process"/>
    <property type="evidence" value="ECO:0007669"/>
    <property type="project" value="TreeGrafter"/>
</dbReference>
<dbReference type="PANTHER" id="PTHR19918:SF8">
    <property type="entry name" value="FI02843P"/>
    <property type="match status" value="1"/>
</dbReference>
<dbReference type="SMART" id="SM00320">
    <property type="entry name" value="WD40"/>
    <property type="match status" value="6"/>
</dbReference>
<name>A0A1R2BQW3_9CILI</name>
<dbReference type="Proteomes" id="UP000187209">
    <property type="component" value="Unassembled WGS sequence"/>
</dbReference>
<dbReference type="OrthoDB" id="282605at2759"/>
<evidence type="ECO:0000256" key="7">
    <source>
        <dbReference type="PROSITE-ProRule" id="PRU00221"/>
    </source>
</evidence>
<keyword evidence="6" id="KW-0131">Cell cycle</keyword>
<feature type="repeat" description="WD" evidence="7">
    <location>
        <begin position="360"/>
        <end position="401"/>
    </location>
</feature>
<evidence type="ECO:0000313" key="11">
    <source>
        <dbReference type="Proteomes" id="UP000187209"/>
    </source>
</evidence>
<evidence type="ECO:0000256" key="3">
    <source>
        <dbReference type="ARBA" id="ARBA00022618"/>
    </source>
</evidence>
<dbReference type="InterPro" id="IPR001680">
    <property type="entry name" value="WD40_rpt"/>
</dbReference>
<dbReference type="GO" id="GO:0005680">
    <property type="term" value="C:anaphase-promoting complex"/>
    <property type="evidence" value="ECO:0007669"/>
    <property type="project" value="TreeGrafter"/>
</dbReference>
<accession>A0A1R2BQW3</accession>
<dbReference type="GO" id="GO:0031145">
    <property type="term" value="P:anaphase-promoting complex-dependent catabolic process"/>
    <property type="evidence" value="ECO:0007669"/>
    <property type="project" value="TreeGrafter"/>
</dbReference>
<gene>
    <name evidence="10" type="ORF">SteCoe_20822</name>
</gene>
<keyword evidence="5" id="KW-0498">Mitosis</keyword>
<feature type="repeat" description="WD" evidence="7">
    <location>
        <begin position="230"/>
        <end position="271"/>
    </location>
</feature>
<evidence type="ECO:0000259" key="9">
    <source>
        <dbReference type="Pfam" id="PF24807"/>
    </source>
</evidence>
<keyword evidence="3" id="KW-0132">Cell division</keyword>
<dbReference type="InterPro" id="IPR056150">
    <property type="entry name" value="WD40_CDC20-Fz"/>
</dbReference>
<dbReference type="SUPFAM" id="SSF50978">
    <property type="entry name" value="WD40 repeat-like"/>
    <property type="match status" value="1"/>
</dbReference>
<evidence type="ECO:0000256" key="2">
    <source>
        <dbReference type="ARBA" id="ARBA00022574"/>
    </source>
</evidence>
<dbReference type="InterPro" id="IPR019775">
    <property type="entry name" value="WD40_repeat_CS"/>
</dbReference>
<dbReference type="PROSITE" id="PS50294">
    <property type="entry name" value="WD_REPEATS_REGION"/>
    <property type="match status" value="2"/>
</dbReference>
<dbReference type="CDD" id="cd00200">
    <property type="entry name" value="WD40"/>
    <property type="match status" value="1"/>
</dbReference>
<evidence type="ECO:0000313" key="10">
    <source>
        <dbReference type="EMBL" id="OMJ79219.1"/>
    </source>
</evidence>
<feature type="region of interest" description="Disordered" evidence="8">
    <location>
        <begin position="399"/>
        <end position="418"/>
    </location>
</feature>
<organism evidence="10 11">
    <name type="scientific">Stentor coeruleus</name>
    <dbReference type="NCBI Taxonomy" id="5963"/>
    <lineage>
        <taxon>Eukaryota</taxon>
        <taxon>Sar</taxon>
        <taxon>Alveolata</taxon>
        <taxon>Ciliophora</taxon>
        <taxon>Postciliodesmatophora</taxon>
        <taxon>Heterotrichea</taxon>
        <taxon>Heterotrichida</taxon>
        <taxon>Stentoridae</taxon>
        <taxon>Stentor</taxon>
    </lineage>
</organism>
<dbReference type="AlphaFoldDB" id="A0A1R2BQW3"/>
<dbReference type="PANTHER" id="PTHR19918">
    <property type="entry name" value="CELL DIVISION CYCLE 20 CDC20 FIZZY -RELATED"/>
    <property type="match status" value="1"/>
</dbReference>
<comment type="similarity">
    <text evidence="1">Belongs to the WD repeat CDC20/Fizzy family.</text>
</comment>
<dbReference type="GO" id="GO:0010997">
    <property type="term" value="F:anaphase-promoting complex binding"/>
    <property type="evidence" value="ECO:0007669"/>
    <property type="project" value="InterPro"/>
</dbReference>
<dbReference type="GO" id="GO:1990757">
    <property type="term" value="F:ubiquitin ligase activator activity"/>
    <property type="evidence" value="ECO:0007669"/>
    <property type="project" value="TreeGrafter"/>
</dbReference>
<proteinExistence type="inferred from homology"/>
<evidence type="ECO:0000256" key="4">
    <source>
        <dbReference type="ARBA" id="ARBA00022737"/>
    </source>
</evidence>
<evidence type="ECO:0000256" key="1">
    <source>
        <dbReference type="ARBA" id="ARBA00006445"/>
    </source>
</evidence>
<dbReference type="GO" id="GO:0051301">
    <property type="term" value="P:cell division"/>
    <property type="evidence" value="ECO:0007669"/>
    <property type="project" value="UniProtKB-KW"/>
</dbReference>
<feature type="domain" description="CDC20/Fizzy WD40" evidence="9">
    <location>
        <begin position="104"/>
        <end position="391"/>
    </location>
</feature>
<keyword evidence="11" id="KW-1185">Reference proteome</keyword>
<keyword evidence="4" id="KW-0677">Repeat</keyword>
<evidence type="ECO:0000256" key="8">
    <source>
        <dbReference type="SAM" id="MobiDB-lite"/>
    </source>
</evidence>
<dbReference type="EMBL" id="MPUH01000482">
    <property type="protein sequence ID" value="OMJ79219.1"/>
    <property type="molecule type" value="Genomic_DNA"/>
</dbReference>
<keyword evidence="2 7" id="KW-0853">WD repeat</keyword>
<reference evidence="10 11" key="1">
    <citation type="submission" date="2016-11" db="EMBL/GenBank/DDBJ databases">
        <title>The macronuclear genome of Stentor coeruleus: a giant cell with tiny introns.</title>
        <authorList>
            <person name="Slabodnick M."/>
            <person name="Ruby J.G."/>
            <person name="Reiff S.B."/>
            <person name="Swart E.C."/>
            <person name="Gosai S."/>
            <person name="Prabakaran S."/>
            <person name="Witkowska E."/>
            <person name="Larue G.E."/>
            <person name="Fisher S."/>
            <person name="Freeman R.M."/>
            <person name="Gunawardena J."/>
            <person name="Chu W."/>
            <person name="Stover N.A."/>
            <person name="Gregory B.D."/>
            <person name="Nowacki M."/>
            <person name="Derisi J."/>
            <person name="Roy S.W."/>
            <person name="Marshall W.F."/>
            <person name="Sood P."/>
        </authorList>
    </citation>
    <scope>NUCLEOTIDE SEQUENCE [LARGE SCALE GENOMIC DNA]</scope>
    <source>
        <strain evidence="10">WM001</strain>
    </source>
</reference>
<dbReference type="PROSITE" id="PS00678">
    <property type="entry name" value="WD_REPEATS_1"/>
    <property type="match status" value="1"/>
</dbReference>
<evidence type="ECO:0000256" key="5">
    <source>
        <dbReference type="ARBA" id="ARBA00022776"/>
    </source>
</evidence>
<dbReference type="InterPro" id="IPR015943">
    <property type="entry name" value="WD40/YVTN_repeat-like_dom_sf"/>
</dbReference>
<dbReference type="Pfam" id="PF24807">
    <property type="entry name" value="WD40_CDC20-Fz"/>
    <property type="match status" value="1"/>
</dbReference>
<sequence>MDKIKIPTTPEIYTRSMTTTKSTPFNRNNSTQERYIKSRKFDNVPGLNLITSFCYDLQSKDLIYRAIKRTDPYMFSNDIENFERPPSLLSSSYRNLPSQCDKILDAPDIVDDYYLNLLSWGDSNILAVALKNALYLWNAQNGSANQFLEYPSEIITSVSWMPGSKFLAIGDSTHAVKIYDIEKSAEVRTLHSHNDRVSSLAWNSYVLSTGSRDSSVIQHDMRIQNYFVKYTGHEQEVCGLRWNPEGTILASGGNDNKICLWELSNTSPIRVLTEHKAAVKALAWCPWKRNILATGGGSADKHLKIWDSENGICLQTVDTGSQVCAIEWNKHEKELLSAHGYAQNQLSLWRFNDMKRIMDFTGHSARVLSLAQNPEGSTVVSAGADETLRFWPVFESSISKSCSTTDSPQRGINLGYQK</sequence>
<dbReference type="Gene3D" id="2.130.10.10">
    <property type="entry name" value="YVTN repeat-like/Quinoprotein amine dehydrogenase"/>
    <property type="match status" value="1"/>
</dbReference>
<dbReference type="InterPro" id="IPR036322">
    <property type="entry name" value="WD40_repeat_dom_sf"/>
</dbReference>
<dbReference type="PROSITE" id="PS50082">
    <property type="entry name" value="WD_REPEATS_2"/>
    <property type="match status" value="2"/>
</dbReference>